<name>A0ABN8S7I3_9CNID</name>
<accession>A0ABN8S7I3</accession>
<gene>
    <name evidence="1" type="ORF">PLOB_00034193</name>
</gene>
<organism evidence="1 2">
    <name type="scientific">Porites lobata</name>
    <dbReference type="NCBI Taxonomy" id="104759"/>
    <lineage>
        <taxon>Eukaryota</taxon>
        <taxon>Metazoa</taxon>
        <taxon>Cnidaria</taxon>
        <taxon>Anthozoa</taxon>
        <taxon>Hexacorallia</taxon>
        <taxon>Scleractinia</taxon>
        <taxon>Fungiina</taxon>
        <taxon>Poritidae</taxon>
        <taxon>Porites</taxon>
    </lineage>
</organism>
<protein>
    <submittedName>
        <fullName evidence="1">Uncharacterized protein</fullName>
    </submittedName>
</protein>
<evidence type="ECO:0000313" key="1">
    <source>
        <dbReference type="EMBL" id="CAH3186162.1"/>
    </source>
</evidence>
<comment type="caution">
    <text evidence="1">The sequence shown here is derived from an EMBL/GenBank/DDBJ whole genome shotgun (WGS) entry which is preliminary data.</text>
</comment>
<reference evidence="1 2" key="1">
    <citation type="submission" date="2022-05" db="EMBL/GenBank/DDBJ databases">
        <authorList>
            <consortium name="Genoscope - CEA"/>
            <person name="William W."/>
        </authorList>
    </citation>
    <scope>NUCLEOTIDE SEQUENCE [LARGE SCALE GENOMIC DNA]</scope>
</reference>
<proteinExistence type="predicted"/>
<dbReference type="EMBL" id="CALNXK010000464">
    <property type="protein sequence ID" value="CAH3186162.1"/>
    <property type="molecule type" value="Genomic_DNA"/>
</dbReference>
<dbReference type="Proteomes" id="UP001159405">
    <property type="component" value="Unassembled WGS sequence"/>
</dbReference>
<sequence>MIKKQYLTYCVVAPKWHRHYTRTDLIKRDDHFTTVLEKNEFSESQFFQPWYKQSHPVPCLEKAKVLWDIPWHLEKFPRNGANKPDVNVLDKMNKEWFIIEGTTCMPRTIPARTMFKRDEY</sequence>
<keyword evidence="2" id="KW-1185">Reference proteome</keyword>
<evidence type="ECO:0000313" key="2">
    <source>
        <dbReference type="Proteomes" id="UP001159405"/>
    </source>
</evidence>